<evidence type="ECO:0000256" key="6">
    <source>
        <dbReference type="ARBA" id="ARBA00022786"/>
    </source>
</evidence>
<dbReference type="SUPFAM" id="SSF57850">
    <property type="entry name" value="RING/U-box"/>
    <property type="match status" value="1"/>
</dbReference>
<sequence length="708" mass="78378">MGLIFSRQNARIEEPDSNTNNAYRYPPRNGKYFASHFIMGGEKFQTTEPEMYLFGENMDLNFLGGKPAPFPYAAPQPNEPTRTLRSLINVRKETLRFVKVLDVGDDKRQGNASSNTSYNIEFSFDSDVRCNITIYYFCTEEITPNGVIYTPHDPSLNSETYHYKKGINQQFSQSSHIFDPSKYPEDMLTYKFETEIIPVLIQCIAEEGDEPKQSHMVLAVVEKNADETYTLKPLKQKLFVDGLCYLLQEIYGIENKNLNQTNLTDEDIEDMGFDCVICMSDPRDTLILPCRHLCLCNSCSDSLRFQANNCPICRAPFRALLQIKAVRKSENPLPQISHNNAENQTSQDIPAGYEAVSLIEALNGPAQPSAPLVHSFAPAAIPPFTNSPDFRQKHRLLDRHHSSSASLKLGGSSNSEKDSPFPEKLQRSAEGSSVPEVVVASLMSSDQMDLKTESLTRGEARKHRKGFRTSSAPEKMRLFASSLNKVNEVGNKRKIEKDAELAETRSLLESNITAEENCGAAASPKPSRPCSRSSPISLSTPHSLHLCERSSKDTSPGGEDSDYFTPEDPSTTILVDQGTDTSLDTPQPLESGTINDSVEKLKGDCPVPGKYKTNRERYAIATDEPESNPSSVQDKRKKNSDSLSKPESTTDSLASPNSRSLVVNLENPGSLPGTPASNASVQSSGDSFSSTSSTRLLLRNQSYETLPE</sequence>
<dbReference type="SMART" id="SM00184">
    <property type="entry name" value="RING"/>
    <property type="match status" value="1"/>
</dbReference>
<dbReference type="FunFam" id="3.30.40.10:FF:000013">
    <property type="entry name" value="E3 ubiquitin-protein ligase MGRN1 isoform 1"/>
    <property type="match status" value="1"/>
</dbReference>
<feature type="region of interest" description="Disordered" evidence="9">
    <location>
        <begin position="445"/>
        <end position="473"/>
    </location>
</feature>
<evidence type="ECO:0000313" key="12">
    <source>
        <dbReference type="Proteomes" id="UP001497382"/>
    </source>
</evidence>
<feature type="compositionally biased region" description="Basic and acidic residues" evidence="9">
    <location>
        <begin position="415"/>
        <end position="427"/>
    </location>
</feature>
<dbReference type="Pfam" id="PF13920">
    <property type="entry name" value="zf-C3HC4_3"/>
    <property type="match status" value="1"/>
</dbReference>
<feature type="compositionally biased region" description="Polar residues" evidence="9">
    <location>
        <begin position="699"/>
        <end position="708"/>
    </location>
</feature>
<dbReference type="InterPro" id="IPR001841">
    <property type="entry name" value="Znf_RING"/>
</dbReference>
<evidence type="ECO:0000256" key="1">
    <source>
        <dbReference type="ARBA" id="ARBA00000900"/>
    </source>
</evidence>
<dbReference type="InterPro" id="IPR045194">
    <property type="entry name" value="MGRN1/RNF157-like"/>
</dbReference>
<keyword evidence="3" id="KW-0808">Transferase</keyword>
<dbReference type="GO" id="GO:0016567">
    <property type="term" value="P:protein ubiquitination"/>
    <property type="evidence" value="ECO:0007669"/>
    <property type="project" value="TreeGrafter"/>
</dbReference>
<feature type="compositionally biased region" description="Low complexity" evidence="9">
    <location>
        <begin position="680"/>
        <end position="693"/>
    </location>
</feature>
<dbReference type="AlphaFoldDB" id="A0AAV2A6V5"/>
<dbReference type="GO" id="GO:0061630">
    <property type="term" value="F:ubiquitin protein ligase activity"/>
    <property type="evidence" value="ECO:0007669"/>
    <property type="project" value="UniProtKB-EC"/>
</dbReference>
<evidence type="ECO:0000256" key="7">
    <source>
        <dbReference type="ARBA" id="ARBA00022833"/>
    </source>
</evidence>
<keyword evidence="5 8" id="KW-0863">Zinc-finger</keyword>
<dbReference type="InterPro" id="IPR013083">
    <property type="entry name" value="Znf_RING/FYVE/PHD"/>
</dbReference>
<feature type="domain" description="RING-type" evidence="10">
    <location>
        <begin position="275"/>
        <end position="314"/>
    </location>
</feature>
<feature type="compositionally biased region" description="Low complexity" evidence="9">
    <location>
        <begin position="403"/>
        <end position="414"/>
    </location>
</feature>
<dbReference type="GO" id="GO:0005737">
    <property type="term" value="C:cytoplasm"/>
    <property type="evidence" value="ECO:0007669"/>
    <property type="project" value="TreeGrafter"/>
</dbReference>
<dbReference type="Proteomes" id="UP001497382">
    <property type="component" value="Unassembled WGS sequence"/>
</dbReference>
<dbReference type="PROSITE" id="PS50089">
    <property type="entry name" value="ZF_RING_2"/>
    <property type="match status" value="1"/>
</dbReference>
<dbReference type="PANTHER" id="PTHR22996:SF0">
    <property type="entry name" value="RE60872P-RELATED"/>
    <property type="match status" value="1"/>
</dbReference>
<evidence type="ECO:0000256" key="3">
    <source>
        <dbReference type="ARBA" id="ARBA00022679"/>
    </source>
</evidence>
<feature type="compositionally biased region" description="Polar residues" evidence="9">
    <location>
        <begin position="641"/>
        <end position="661"/>
    </location>
</feature>
<dbReference type="EMBL" id="CAXIEN010000121">
    <property type="protein sequence ID" value="CAL1279351.1"/>
    <property type="molecule type" value="Genomic_DNA"/>
</dbReference>
<evidence type="ECO:0000256" key="5">
    <source>
        <dbReference type="ARBA" id="ARBA00022771"/>
    </source>
</evidence>
<keyword evidence="4" id="KW-0479">Metal-binding</keyword>
<gene>
    <name evidence="11" type="ORF">LARSCL_LOCUS10304</name>
</gene>
<keyword evidence="12" id="KW-1185">Reference proteome</keyword>
<evidence type="ECO:0000256" key="2">
    <source>
        <dbReference type="ARBA" id="ARBA00012483"/>
    </source>
</evidence>
<feature type="region of interest" description="Disordered" evidence="9">
    <location>
        <begin position="400"/>
        <end position="433"/>
    </location>
</feature>
<accession>A0AAV2A6V5</accession>
<evidence type="ECO:0000313" key="11">
    <source>
        <dbReference type="EMBL" id="CAL1279351.1"/>
    </source>
</evidence>
<evidence type="ECO:0000256" key="9">
    <source>
        <dbReference type="SAM" id="MobiDB-lite"/>
    </source>
</evidence>
<proteinExistence type="predicted"/>
<name>A0AAV2A6V5_9ARAC</name>
<feature type="compositionally biased region" description="Basic and acidic residues" evidence="9">
    <location>
        <begin position="448"/>
        <end position="459"/>
    </location>
</feature>
<evidence type="ECO:0000259" key="10">
    <source>
        <dbReference type="PROSITE" id="PS50089"/>
    </source>
</evidence>
<feature type="region of interest" description="Disordered" evidence="9">
    <location>
        <begin position="518"/>
        <end position="708"/>
    </location>
</feature>
<feature type="compositionally biased region" description="Low complexity" evidence="9">
    <location>
        <begin position="523"/>
        <end position="543"/>
    </location>
</feature>
<comment type="caution">
    <text evidence="11">The sequence shown here is derived from an EMBL/GenBank/DDBJ whole genome shotgun (WGS) entry which is preliminary data.</text>
</comment>
<dbReference type="GO" id="GO:0008270">
    <property type="term" value="F:zinc ion binding"/>
    <property type="evidence" value="ECO:0007669"/>
    <property type="project" value="UniProtKB-KW"/>
</dbReference>
<comment type="catalytic activity">
    <reaction evidence="1">
        <text>S-ubiquitinyl-[E2 ubiquitin-conjugating enzyme]-L-cysteine + [acceptor protein]-L-lysine = [E2 ubiquitin-conjugating enzyme]-L-cysteine + N(6)-ubiquitinyl-[acceptor protein]-L-lysine.</text>
        <dbReference type="EC" id="2.3.2.27"/>
    </reaction>
</comment>
<feature type="compositionally biased region" description="Polar residues" evidence="9">
    <location>
        <begin position="568"/>
        <end position="596"/>
    </location>
</feature>
<reference evidence="11 12" key="1">
    <citation type="submission" date="2024-04" db="EMBL/GenBank/DDBJ databases">
        <authorList>
            <person name="Rising A."/>
            <person name="Reimegard J."/>
            <person name="Sonavane S."/>
            <person name="Akerstrom W."/>
            <person name="Nylinder S."/>
            <person name="Hedman E."/>
            <person name="Kallberg Y."/>
        </authorList>
    </citation>
    <scope>NUCLEOTIDE SEQUENCE [LARGE SCALE GENOMIC DNA]</scope>
</reference>
<keyword evidence="7" id="KW-0862">Zinc</keyword>
<feature type="region of interest" description="Disordered" evidence="9">
    <location>
        <begin position="1"/>
        <end position="21"/>
    </location>
</feature>
<evidence type="ECO:0000256" key="8">
    <source>
        <dbReference type="PROSITE-ProRule" id="PRU00175"/>
    </source>
</evidence>
<evidence type="ECO:0000256" key="4">
    <source>
        <dbReference type="ARBA" id="ARBA00022723"/>
    </source>
</evidence>
<dbReference type="EC" id="2.3.2.27" evidence="2"/>
<protein>
    <recommendedName>
        <fullName evidence="2">RING-type E3 ubiquitin transferase</fullName>
        <ecNumber evidence="2">2.3.2.27</ecNumber>
    </recommendedName>
</protein>
<dbReference type="PANTHER" id="PTHR22996">
    <property type="entry name" value="MAHOGUNIN"/>
    <property type="match status" value="1"/>
</dbReference>
<dbReference type="Gene3D" id="3.30.40.10">
    <property type="entry name" value="Zinc/RING finger domain, C3HC4 (zinc finger)"/>
    <property type="match status" value="1"/>
</dbReference>
<organism evidence="11 12">
    <name type="scientific">Larinioides sclopetarius</name>
    <dbReference type="NCBI Taxonomy" id="280406"/>
    <lineage>
        <taxon>Eukaryota</taxon>
        <taxon>Metazoa</taxon>
        <taxon>Ecdysozoa</taxon>
        <taxon>Arthropoda</taxon>
        <taxon>Chelicerata</taxon>
        <taxon>Arachnida</taxon>
        <taxon>Araneae</taxon>
        <taxon>Araneomorphae</taxon>
        <taxon>Entelegynae</taxon>
        <taxon>Araneoidea</taxon>
        <taxon>Araneidae</taxon>
        <taxon>Larinioides</taxon>
    </lineage>
</organism>
<keyword evidence="6" id="KW-0833">Ubl conjugation pathway</keyword>
<dbReference type="InterPro" id="IPR058981">
    <property type="entry name" value="MGRN1/RNF157-like_N"/>
</dbReference>
<dbReference type="Pfam" id="PF26192">
    <property type="entry name" value="RNF157-like_N"/>
    <property type="match status" value="1"/>
</dbReference>